<dbReference type="PANTHER" id="PTHR35457">
    <property type="entry name" value="HEME A SYNTHASE"/>
    <property type="match status" value="1"/>
</dbReference>
<keyword evidence="5 12" id="KW-1133">Transmembrane helix</keyword>
<comment type="pathway">
    <text evidence="11">Porphyrin-containing compound metabolism.</text>
</comment>
<dbReference type="EMBL" id="CP016908">
    <property type="protein sequence ID" value="APR99308.1"/>
    <property type="molecule type" value="Genomic_DNA"/>
</dbReference>
<dbReference type="GO" id="GO:0046872">
    <property type="term" value="F:metal ion binding"/>
    <property type="evidence" value="ECO:0007669"/>
    <property type="project" value="UniProtKB-KW"/>
</dbReference>
<evidence type="ECO:0000256" key="6">
    <source>
        <dbReference type="ARBA" id="ARBA00023002"/>
    </source>
</evidence>
<protein>
    <recommendedName>
        <fullName evidence="15">Cytochrome oxidase assembly protein</fullName>
    </recommendedName>
</protein>
<evidence type="ECO:0000256" key="11">
    <source>
        <dbReference type="ARBA" id="ARBA00023444"/>
    </source>
</evidence>
<dbReference type="RefSeq" id="WP_075275940.1">
    <property type="nucleotide sequence ID" value="NZ_CP016908.1"/>
</dbReference>
<feature type="transmembrane region" description="Helical" evidence="12">
    <location>
        <begin position="12"/>
        <end position="33"/>
    </location>
</feature>
<feature type="transmembrane region" description="Helical" evidence="12">
    <location>
        <begin position="165"/>
        <end position="189"/>
    </location>
</feature>
<dbReference type="GO" id="GO:0016020">
    <property type="term" value="C:membrane"/>
    <property type="evidence" value="ECO:0007669"/>
    <property type="project" value="UniProtKB-SubCell"/>
</dbReference>
<dbReference type="OrthoDB" id="9816428at2"/>
<comment type="subcellular location">
    <subcellularLocation>
        <location evidence="1">Membrane</location>
        <topology evidence="1">Multi-pass membrane protein</topology>
    </subcellularLocation>
</comment>
<evidence type="ECO:0000256" key="3">
    <source>
        <dbReference type="ARBA" id="ARBA00022692"/>
    </source>
</evidence>
<evidence type="ECO:0008006" key="15">
    <source>
        <dbReference type="Google" id="ProtNLM"/>
    </source>
</evidence>
<keyword evidence="9 12" id="KW-0472">Membrane</keyword>
<sequence>MLQSIRSFTRLAWFTLAYHVLVILWGAFVRATGSGAGCGYHWPQCNGQLIPHTTVMSTWIEFGHRITSFVALVLVVWLTWSAFRVSSKGAPLRYGAVASLIFLIMEALIGAVLVLLELVAQNTSLKRGLSTFLHLINTFLLVASLALTAWLSSGNPPPRIQQNRTLAICIATGLLSALGVAATGSIAALGDTLFPSQMLTEGISADFLPTAHLFLRLRIYHPLWALLASGYLLALVLITHRKLSYPPLVPLGHSLIGCTILQAMLGFFNMALLAPIPLQLIHLLIANIMWILLVLWATRALAFPQ</sequence>
<feature type="transmembrane region" description="Helical" evidence="12">
    <location>
        <begin position="251"/>
        <end position="274"/>
    </location>
</feature>
<feature type="transmembrane region" description="Helical" evidence="12">
    <location>
        <begin position="66"/>
        <end position="83"/>
    </location>
</feature>
<evidence type="ECO:0000256" key="12">
    <source>
        <dbReference type="SAM" id="Phobius"/>
    </source>
</evidence>
<gene>
    <name evidence="13" type="ORF">BCY86_00425</name>
</gene>
<feature type="transmembrane region" description="Helical" evidence="12">
    <location>
        <begin position="95"/>
        <end position="120"/>
    </location>
</feature>
<evidence type="ECO:0000256" key="1">
    <source>
        <dbReference type="ARBA" id="ARBA00004141"/>
    </source>
</evidence>
<dbReference type="STRING" id="1882918.BCY86_00425"/>
<evidence type="ECO:0000256" key="10">
    <source>
        <dbReference type="ARBA" id="ARBA00023157"/>
    </source>
</evidence>
<evidence type="ECO:0000256" key="4">
    <source>
        <dbReference type="ARBA" id="ARBA00022723"/>
    </source>
</evidence>
<proteinExistence type="predicted"/>
<dbReference type="GO" id="GO:0006784">
    <property type="term" value="P:heme A biosynthetic process"/>
    <property type="evidence" value="ECO:0007669"/>
    <property type="project" value="InterPro"/>
</dbReference>
<evidence type="ECO:0000313" key="14">
    <source>
        <dbReference type="Proteomes" id="UP000185544"/>
    </source>
</evidence>
<dbReference type="KEGG" id="pabo:BCY86_00425"/>
<reference evidence="13 14" key="1">
    <citation type="submission" date="2016-08" db="EMBL/GenBank/DDBJ databases">
        <title>Identification and validation of antigenic proteins from Pajaroellobacter abortibovis using de-novo genome sequence assembly and reverse vaccinology.</title>
        <authorList>
            <person name="Welly B.T."/>
            <person name="Miller M.R."/>
            <person name="Stott J.L."/>
            <person name="Blanchard M.T."/>
            <person name="Islas-Trejo A.D."/>
            <person name="O'Rourke S.M."/>
            <person name="Young A.E."/>
            <person name="Medrano J.F."/>
            <person name="Van Eenennaam A.L."/>
        </authorList>
    </citation>
    <scope>NUCLEOTIDE SEQUENCE [LARGE SCALE GENOMIC DNA]</scope>
    <source>
        <strain evidence="13 14">BTF92-0548A/99-0131</strain>
    </source>
</reference>
<evidence type="ECO:0000256" key="9">
    <source>
        <dbReference type="ARBA" id="ARBA00023136"/>
    </source>
</evidence>
<keyword evidence="14" id="KW-1185">Reference proteome</keyword>
<feature type="transmembrane region" description="Helical" evidence="12">
    <location>
        <begin position="280"/>
        <end position="302"/>
    </location>
</feature>
<accession>A0A1L6MUX0</accession>
<dbReference type="Proteomes" id="UP000185544">
    <property type="component" value="Chromosome"/>
</dbReference>
<keyword evidence="6" id="KW-0560">Oxidoreductase</keyword>
<dbReference type="AlphaFoldDB" id="A0A1L6MUX0"/>
<dbReference type="InterPro" id="IPR003780">
    <property type="entry name" value="COX15/CtaA_fam"/>
</dbReference>
<keyword evidence="10" id="KW-1015">Disulfide bond</keyword>
<keyword evidence="3 12" id="KW-0812">Transmembrane</keyword>
<feature type="transmembrane region" description="Helical" evidence="12">
    <location>
        <begin position="219"/>
        <end position="239"/>
    </location>
</feature>
<evidence type="ECO:0000313" key="13">
    <source>
        <dbReference type="EMBL" id="APR99308.1"/>
    </source>
</evidence>
<dbReference type="InterPro" id="IPR050450">
    <property type="entry name" value="COX15/CtaA_HemeA_synthase"/>
</dbReference>
<evidence type="ECO:0000256" key="7">
    <source>
        <dbReference type="ARBA" id="ARBA00023004"/>
    </source>
</evidence>
<evidence type="ECO:0000256" key="8">
    <source>
        <dbReference type="ARBA" id="ARBA00023133"/>
    </source>
</evidence>
<organism evidence="13 14">
    <name type="scientific">Pajaroellobacter abortibovis</name>
    <dbReference type="NCBI Taxonomy" id="1882918"/>
    <lineage>
        <taxon>Bacteria</taxon>
        <taxon>Pseudomonadati</taxon>
        <taxon>Myxococcota</taxon>
        <taxon>Polyangia</taxon>
        <taxon>Polyangiales</taxon>
        <taxon>Polyangiaceae</taxon>
    </lineage>
</organism>
<evidence type="ECO:0000256" key="2">
    <source>
        <dbReference type="ARBA" id="ARBA00022475"/>
    </source>
</evidence>
<keyword evidence="8" id="KW-0350">Heme biosynthesis</keyword>
<feature type="transmembrane region" description="Helical" evidence="12">
    <location>
        <begin position="132"/>
        <end position="153"/>
    </location>
</feature>
<keyword evidence="7" id="KW-0408">Iron</keyword>
<dbReference type="GO" id="GO:0016491">
    <property type="term" value="F:oxidoreductase activity"/>
    <property type="evidence" value="ECO:0007669"/>
    <property type="project" value="UniProtKB-KW"/>
</dbReference>
<keyword evidence="4" id="KW-0479">Metal-binding</keyword>
<dbReference type="PANTHER" id="PTHR35457:SF1">
    <property type="entry name" value="HEME A SYNTHASE"/>
    <property type="match status" value="1"/>
</dbReference>
<evidence type="ECO:0000256" key="5">
    <source>
        <dbReference type="ARBA" id="ARBA00022989"/>
    </source>
</evidence>
<name>A0A1L6MUX0_9BACT</name>
<keyword evidence="2" id="KW-1003">Cell membrane</keyword>
<dbReference type="Pfam" id="PF02628">
    <property type="entry name" value="COX15-CtaA"/>
    <property type="match status" value="1"/>
</dbReference>